<dbReference type="NCBIfam" id="TIGR00054">
    <property type="entry name" value="RIP metalloprotease RseP"/>
    <property type="match status" value="1"/>
</dbReference>
<proteinExistence type="inferred from homology"/>
<feature type="transmembrane region" description="Helical" evidence="11">
    <location>
        <begin position="6"/>
        <end position="26"/>
    </location>
</feature>
<evidence type="ECO:0000256" key="10">
    <source>
        <dbReference type="ARBA" id="ARBA00023136"/>
    </source>
</evidence>
<dbReference type="GO" id="GO:0046872">
    <property type="term" value="F:metal ion binding"/>
    <property type="evidence" value="ECO:0007669"/>
    <property type="project" value="UniProtKB-KW"/>
</dbReference>
<dbReference type="InterPro" id="IPR004387">
    <property type="entry name" value="Pept_M50_Zn"/>
</dbReference>
<dbReference type="SUPFAM" id="SSF50156">
    <property type="entry name" value="PDZ domain-like"/>
    <property type="match status" value="1"/>
</dbReference>
<comment type="subcellular location">
    <subcellularLocation>
        <location evidence="2">Membrane</location>
        <topology evidence="2">Multi-pass membrane protein</topology>
    </subcellularLocation>
</comment>
<dbReference type="PANTHER" id="PTHR42837">
    <property type="entry name" value="REGULATOR OF SIGMA-E PROTEASE RSEP"/>
    <property type="match status" value="1"/>
</dbReference>
<keyword evidence="10 11" id="KW-0472">Membrane</keyword>
<organism evidence="13 14">
    <name type="scientific">Candidatus Merdivicinus excrementipullorum</name>
    <dbReference type="NCBI Taxonomy" id="2840867"/>
    <lineage>
        <taxon>Bacteria</taxon>
        <taxon>Bacillati</taxon>
        <taxon>Bacillota</taxon>
        <taxon>Clostridia</taxon>
        <taxon>Eubacteriales</taxon>
        <taxon>Oscillospiraceae</taxon>
        <taxon>Oscillospiraceae incertae sedis</taxon>
        <taxon>Candidatus Merdivicinus</taxon>
    </lineage>
</organism>
<evidence type="ECO:0000256" key="5">
    <source>
        <dbReference type="ARBA" id="ARBA00022692"/>
    </source>
</evidence>
<dbReference type="PROSITE" id="PS50106">
    <property type="entry name" value="PDZ"/>
    <property type="match status" value="1"/>
</dbReference>
<keyword evidence="6 11" id="KW-0378">Hydrolase</keyword>
<gene>
    <name evidence="13" type="primary">rseP</name>
    <name evidence="13" type="ORF">IAB51_05210</name>
</gene>
<evidence type="ECO:0000259" key="12">
    <source>
        <dbReference type="PROSITE" id="PS50106"/>
    </source>
</evidence>
<evidence type="ECO:0000256" key="3">
    <source>
        <dbReference type="ARBA" id="ARBA00007931"/>
    </source>
</evidence>
<dbReference type="AlphaFoldDB" id="A0A9D1JZ33"/>
<feature type="transmembrane region" description="Helical" evidence="11">
    <location>
        <begin position="315"/>
        <end position="337"/>
    </location>
</feature>
<dbReference type="EC" id="3.4.24.-" evidence="11"/>
<comment type="cofactor">
    <cofactor evidence="1 11">
        <name>Zn(2+)</name>
        <dbReference type="ChEBI" id="CHEBI:29105"/>
    </cofactor>
</comment>
<keyword evidence="4" id="KW-0645">Protease</keyword>
<feature type="transmembrane region" description="Helical" evidence="11">
    <location>
        <begin position="256"/>
        <end position="275"/>
    </location>
</feature>
<evidence type="ECO:0000256" key="4">
    <source>
        <dbReference type="ARBA" id="ARBA00022670"/>
    </source>
</evidence>
<dbReference type="GO" id="GO:0006508">
    <property type="term" value="P:proteolysis"/>
    <property type="evidence" value="ECO:0007669"/>
    <property type="project" value="UniProtKB-KW"/>
</dbReference>
<evidence type="ECO:0000256" key="6">
    <source>
        <dbReference type="ARBA" id="ARBA00022801"/>
    </source>
</evidence>
<dbReference type="InterPro" id="IPR001478">
    <property type="entry name" value="PDZ"/>
</dbReference>
<evidence type="ECO:0000256" key="1">
    <source>
        <dbReference type="ARBA" id="ARBA00001947"/>
    </source>
</evidence>
<dbReference type="InterPro" id="IPR036034">
    <property type="entry name" value="PDZ_sf"/>
</dbReference>
<keyword evidence="5 11" id="KW-0812">Transmembrane</keyword>
<evidence type="ECO:0000256" key="7">
    <source>
        <dbReference type="ARBA" id="ARBA00022833"/>
    </source>
</evidence>
<dbReference type="EMBL" id="DVJP01000036">
    <property type="protein sequence ID" value="HIS76194.1"/>
    <property type="molecule type" value="Genomic_DNA"/>
</dbReference>
<name>A0A9D1JZ33_9FIRM</name>
<dbReference type="GO" id="GO:0016020">
    <property type="term" value="C:membrane"/>
    <property type="evidence" value="ECO:0007669"/>
    <property type="project" value="UniProtKB-SubCell"/>
</dbReference>
<dbReference type="PANTHER" id="PTHR42837:SF2">
    <property type="entry name" value="MEMBRANE METALLOPROTEASE ARASP2, CHLOROPLASTIC-RELATED"/>
    <property type="match status" value="1"/>
</dbReference>
<reference evidence="13" key="2">
    <citation type="journal article" date="2021" name="PeerJ">
        <title>Extensive microbial diversity within the chicken gut microbiome revealed by metagenomics and culture.</title>
        <authorList>
            <person name="Gilroy R."/>
            <person name="Ravi A."/>
            <person name="Getino M."/>
            <person name="Pursley I."/>
            <person name="Horton D.L."/>
            <person name="Alikhan N.F."/>
            <person name="Baker D."/>
            <person name="Gharbi K."/>
            <person name="Hall N."/>
            <person name="Watson M."/>
            <person name="Adriaenssens E.M."/>
            <person name="Foster-Nyarko E."/>
            <person name="Jarju S."/>
            <person name="Secka A."/>
            <person name="Antonio M."/>
            <person name="Oren A."/>
            <person name="Chaudhuri R.R."/>
            <person name="La Ragione R."/>
            <person name="Hildebrand F."/>
            <person name="Pallen M.J."/>
        </authorList>
    </citation>
    <scope>NUCLEOTIDE SEQUENCE</scope>
    <source>
        <strain evidence="13">CHK199-13235</strain>
    </source>
</reference>
<comment type="similarity">
    <text evidence="3 11">Belongs to the peptidase M50B family.</text>
</comment>
<dbReference type="SMART" id="SM00228">
    <property type="entry name" value="PDZ"/>
    <property type="match status" value="1"/>
</dbReference>
<evidence type="ECO:0000256" key="9">
    <source>
        <dbReference type="ARBA" id="ARBA00023049"/>
    </source>
</evidence>
<dbReference type="GO" id="GO:0004222">
    <property type="term" value="F:metalloendopeptidase activity"/>
    <property type="evidence" value="ECO:0007669"/>
    <property type="project" value="InterPro"/>
</dbReference>
<comment type="caution">
    <text evidence="13">The sequence shown here is derived from an EMBL/GenBank/DDBJ whole genome shotgun (WGS) entry which is preliminary data.</text>
</comment>
<protein>
    <recommendedName>
        <fullName evidence="11">Zinc metalloprotease</fullName>
        <ecNumber evidence="11">3.4.24.-</ecNumber>
    </recommendedName>
</protein>
<keyword evidence="7 11" id="KW-0862">Zinc</keyword>
<evidence type="ECO:0000313" key="13">
    <source>
        <dbReference type="EMBL" id="HIS76194.1"/>
    </source>
</evidence>
<evidence type="ECO:0000256" key="2">
    <source>
        <dbReference type="ARBA" id="ARBA00004141"/>
    </source>
</evidence>
<evidence type="ECO:0000256" key="8">
    <source>
        <dbReference type="ARBA" id="ARBA00022989"/>
    </source>
</evidence>
<evidence type="ECO:0000256" key="11">
    <source>
        <dbReference type="RuleBase" id="RU362031"/>
    </source>
</evidence>
<dbReference type="Gene3D" id="2.30.42.10">
    <property type="match status" value="1"/>
</dbReference>
<keyword evidence="8 11" id="KW-1133">Transmembrane helix</keyword>
<dbReference type="CDD" id="cd06163">
    <property type="entry name" value="S2P-M50_PDZ_RseP-like"/>
    <property type="match status" value="1"/>
</dbReference>
<evidence type="ECO:0000313" key="14">
    <source>
        <dbReference type="Proteomes" id="UP000824002"/>
    </source>
</evidence>
<feature type="transmembrane region" description="Helical" evidence="11">
    <location>
        <begin position="91"/>
        <end position="114"/>
    </location>
</feature>
<sequence length="341" mass="36875">MLVNILLTLVIFLVIIFIHELGHFLMAKWSGVRVNEFALGMGPAIFRRQKGETLYSIRAFPVGGFCSMEGEDSGSEDPHAFCNAVVWKRMAVVVAGAVMNLLLGFGLIVGITAASDVITSNTVASFSENASSQASGLQAGDEILEINGRSIWVENDIAYQLLMDTDGVVDMVVRRNGEKVELPEVAFAYQEDENGSHTLIVDFKVVGEPITIGNVLSYSIRKSASVARLVWISLLDLVTGNASLNDLAGPIGMTQVVGQAASVGVSSLLLLAAFITINVGIFNLLPIPALDGGRLLFLIVEAIRRKPIKPEYEGYVHMVGFALLILLMIVVAFHDIWRLVT</sequence>
<dbReference type="InterPro" id="IPR008915">
    <property type="entry name" value="Peptidase_M50"/>
</dbReference>
<dbReference type="Pfam" id="PF02163">
    <property type="entry name" value="Peptidase_M50"/>
    <property type="match status" value="1"/>
</dbReference>
<dbReference type="Proteomes" id="UP000824002">
    <property type="component" value="Unassembled WGS sequence"/>
</dbReference>
<keyword evidence="9 11" id="KW-0482">Metalloprotease</keyword>
<reference evidence="13" key="1">
    <citation type="submission" date="2020-10" db="EMBL/GenBank/DDBJ databases">
        <authorList>
            <person name="Gilroy R."/>
        </authorList>
    </citation>
    <scope>NUCLEOTIDE SEQUENCE</scope>
    <source>
        <strain evidence="13">CHK199-13235</strain>
    </source>
</reference>
<keyword evidence="11" id="KW-0479">Metal-binding</keyword>
<accession>A0A9D1JZ33</accession>
<feature type="domain" description="PDZ" evidence="12">
    <location>
        <begin position="91"/>
        <end position="177"/>
    </location>
</feature>